<name>A0ABT4DKQ3_FUSSI</name>
<evidence type="ECO:0000256" key="1">
    <source>
        <dbReference type="ARBA" id="ARBA00023002"/>
    </source>
</evidence>
<comment type="caution">
    <text evidence="3">The sequence shown here is derived from an EMBL/GenBank/DDBJ whole genome shotgun (WGS) entry which is preliminary data.</text>
</comment>
<proteinExistence type="predicted"/>
<reference evidence="3" key="1">
    <citation type="submission" date="2022-09" db="EMBL/GenBank/DDBJ databases">
        <authorList>
            <person name="Zoaiter M."/>
        </authorList>
    </citation>
    <scope>NUCLEOTIDE SEQUENCE</scope>
    <source>
        <strain evidence="3">DSM 19848</strain>
    </source>
</reference>
<dbReference type="PANTHER" id="PTHR47307">
    <property type="entry name" value="GLUTATHIONE-REGULATED POTASSIUM-EFFLUX SYSTEM ANCILLARY PROTEIN KEFG"/>
    <property type="match status" value="1"/>
</dbReference>
<dbReference type="Proteomes" id="UP001062738">
    <property type="component" value="Unassembled WGS sequence"/>
</dbReference>
<evidence type="ECO:0000259" key="2">
    <source>
        <dbReference type="Pfam" id="PF02525"/>
    </source>
</evidence>
<dbReference type="RefSeq" id="WP_265152863.1">
    <property type="nucleotide sequence ID" value="NZ_JAOXXL010000052.1"/>
</dbReference>
<keyword evidence="4" id="KW-1185">Reference proteome</keyword>
<dbReference type="InterPro" id="IPR029039">
    <property type="entry name" value="Flavoprotein-like_sf"/>
</dbReference>
<dbReference type="InterPro" id="IPR003680">
    <property type="entry name" value="Flavodoxin_fold"/>
</dbReference>
<accession>A0ABT4DKQ3</accession>
<dbReference type="Pfam" id="PF02525">
    <property type="entry name" value="Flavodoxin_2"/>
    <property type="match status" value="1"/>
</dbReference>
<dbReference type="InterPro" id="IPR046980">
    <property type="entry name" value="KefG/KefF"/>
</dbReference>
<dbReference type="PANTHER" id="PTHR47307:SF1">
    <property type="entry name" value="GLUTATHIONE-REGULATED POTASSIUM-EFFLUX SYSTEM ANCILLARY PROTEIN KEFG"/>
    <property type="match status" value="1"/>
</dbReference>
<evidence type="ECO:0000313" key="3">
    <source>
        <dbReference type="EMBL" id="MCY7009167.1"/>
    </source>
</evidence>
<keyword evidence="1" id="KW-0560">Oxidoreductase</keyword>
<organism evidence="3 4">
    <name type="scientific">Fusobacterium simiae</name>
    <dbReference type="NCBI Taxonomy" id="855"/>
    <lineage>
        <taxon>Bacteria</taxon>
        <taxon>Fusobacteriati</taxon>
        <taxon>Fusobacteriota</taxon>
        <taxon>Fusobacteriia</taxon>
        <taxon>Fusobacteriales</taxon>
        <taxon>Fusobacteriaceae</taxon>
        <taxon>Fusobacterium</taxon>
    </lineage>
</organism>
<dbReference type="SUPFAM" id="SSF52218">
    <property type="entry name" value="Flavoproteins"/>
    <property type="match status" value="1"/>
</dbReference>
<evidence type="ECO:0000313" key="4">
    <source>
        <dbReference type="Proteomes" id="UP001062738"/>
    </source>
</evidence>
<dbReference type="EMBL" id="JAOXXL010000052">
    <property type="protein sequence ID" value="MCY7009167.1"/>
    <property type="molecule type" value="Genomic_DNA"/>
</dbReference>
<dbReference type="Gene3D" id="3.40.50.360">
    <property type="match status" value="1"/>
</dbReference>
<protein>
    <submittedName>
        <fullName evidence="3">NAD(P)H-dependent oxidoreductase</fullName>
    </submittedName>
</protein>
<gene>
    <name evidence="3" type="ORF">OCK72_11090</name>
</gene>
<sequence>MKKILIVSGHPDLENSTANRIIIENLSKKLPEATIHRLDKIIENGNFNIEKEQTLLLEYDTYIFVSPFYWYSWSALMKKWVDEVFTHGFAHGSTGKKVQGKNILLSFTTGAPFEEYKHEGSMRHTVEEFLYPVEGLAHLCGMNALPTVYSNDMTFIPTVHDDNRLKEIQKKAEKHANRIVELVK</sequence>
<feature type="domain" description="Flavodoxin-like fold" evidence="2">
    <location>
        <begin position="2"/>
        <end position="174"/>
    </location>
</feature>